<keyword evidence="2" id="KW-1185">Reference proteome</keyword>
<proteinExistence type="predicted"/>
<evidence type="ECO:0000313" key="1">
    <source>
        <dbReference type="EMBL" id="GAA5087034.1"/>
    </source>
</evidence>
<dbReference type="RefSeq" id="WP_345200650.1">
    <property type="nucleotide sequence ID" value="NZ_BAABHX010000001.1"/>
</dbReference>
<reference evidence="2" key="1">
    <citation type="journal article" date="2019" name="Int. J. Syst. Evol. Microbiol.">
        <title>The Global Catalogue of Microorganisms (GCM) 10K type strain sequencing project: providing services to taxonomists for standard genome sequencing and annotation.</title>
        <authorList>
            <consortium name="The Broad Institute Genomics Platform"/>
            <consortium name="The Broad Institute Genome Sequencing Center for Infectious Disease"/>
            <person name="Wu L."/>
            <person name="Ma J."/>
        </authorList>
    </citation>
    <scope>NUCLEOTIDE SEQUENCE [LARGE SCALE GENOMIC DNA]</scope>
    <source>
        <strain evidence="2">JCM 18019</strain>
    </source>
</reference>
<gene>
    <name evidence="1" type="ORF">GCM10023210_09550</name>
</gene>
<accession>A0ABP9M0P1</accession>
<protein>
    <recommendedName>
        <fullName evidence="3">Transposase</fullName>
    </recommendedName>
</protein>
<comment type="caution">
    <text evidence="1">The sequence shown here is derived from an EMBL/GenBank/DDBJ whole genome shotgun (WGS) entry which is preliminary data.</text>
</comment>
<sequence length="145" mass="17497">MKINVKDIHIGNIIKEITEEREITIPRICNFFKLDESEVFRMFEQKSLDSDLLLKWSKLAEYDFFRPYVTHLMLFASITQTKNNKSLKNNDDIQFRKNVYTKEIKEYIIELVNTNQKTLSEIINEYNIPKTTIYKWVRKQNIKPE</sequence>
<dbReference type="Gene3D" id="1.10.10.60">
    <property type="entry name" value="Homeodomain-like"/>
    <property type="match status" value="1"/>
</dbReference>
<dbReference type="SUPFAM" id="SSF48295">
    <property type="entry name" value="TrpR-like"/>
    <property type="match status" value="1"/>
</dbReference>
<dbReference type="Proteomes" id="UP001500353">
    <property type="component" value="Unassembled WGS sequence"/>
</dbReference>
<name>A0ABP9M0P1_9FLAO</name>
<organism evidence="1 2">
    <name type="scientific">Chryseobacterium ginsengisoli</name>
    <dbReference type="NCBI Taxonomy" id="363853"/>
    <lineage>
        <taxon>Bacteria</taxon>
        <taxon>Pseudomonadati</taxon>
        <taxon>Bacteroidota</taxon>
        <taxon>Flavobacteriia</taxon>
        <taxon>Flavobacteriales</taxon>
        <taxon>Weeksellaceae</taxon>
        <taxon>Chryseobacterium group</taxon>
        <taxon>Chryseobacterium</taxon>
    </lineage>
</organism>
<evidence type="ECO:0000313" key="2">
    <source>
        <dbReference type="Proteomes" id="UP001500353"/>
    </source>
</evidence>
<dbReference type="EMBL" id="BAABHX010000001">
    <property type="protein sequence ID" value="GAA5087034.1"/>
    <property type="molecule type" value="Genomic_DNA"/>
</dbReference>
<dbReference type="InterPro" id="IPR010921">
    <property type="entry name" value="Trp_repressor/repl_initiator"/>
</dbReference>
<evidence type="ECO:0008006" key="3">
    <source>
        <dbReference type="Google" id="ProtNLM"/>
    </source>
</evidence>